<evidence type="ECO:0000313" key="9">
    <source>
        <dbReference type="RefSeq" id="XP_022765791.1"/>
    </source>
</evidence>
<dbReference type="Proteomes" id="UP000515121">
    <property type="component" value="Unplaced"/>
</dbReference>
<dbReference type="InterPro" id="IPR000719">
    <property type="entry name" value="Prot_kinase_dom"/>
</dbReference>
<dbReference type="GO" id="GO:0005524">
    <property type="term" value="F:ATP binding"/>
    <property type="evidence" value="ECO:0007669"/>
    <property type="project" value="UniProtKB-UniRule"/>
</dbReference>
<evidence type="ECO:0000256" key="4">
    <source>
        <dbReference type="ARBA" id="ARBA00022840"/>
    </source>
</evidence>
<dbReference type="OrthoDB" id="4062651at2759"/>
<proteinExistence type="inferred from homology"/>
<keyword evidence="4 5" id="KW-0067">ATP-binding</keyword>
<dbReference type="Gene3D" id="3.30.200.20">
    <property type="entry name" value="Phosphorylase Kinase, domain 1"/>
    <property type="match status" value="1"/>
</dbReference>
<dbReference type="PROSITE" id="PS50011">
    <property type="entry name" value="PROTEIN_KINASE_DOM"/>
    <property type="match status" value="1"/>
</dbReference>
<dbReference type="PANTHER" id="PTHR27007">
    <property type="match status" value="1"/>
</dbReference>
<evidence type="ECO:0000256" key="5">
    <source>
        <dbReference type="PROSITE-ProRule" id="PRU10141"/>
    </source>
</evidence>
<gene>
    <name evidence="9" type="primary">LOC111310575</name>
</gene>
<keyword evidence="2 5" id="KW-0547">Nucleotide-binding</keyword>
<keyword evidence="6" id="KW-0723">Serine/threonine-protein kinase</keyword>
<dbReference type="SMART" id="SM00220">
    <property type="entry name" value="S_TKc"/>
    <property type="match status" value="1"/>
</dbReference>
<dbReference type="GO" id="GO:0004674">
    <property type="term" value="F:protein serine/threonine kinase activity"/>
    <property type="evidence" value="ECO:0007669"/>
    <property type="project" value="UniProtKB-KW"/>
</dbReference>
<dbReference type="AlphaFoldDB" id="A0A6P6ALR3"/>
<dbReference type="InterPro" id="IPR017441">
    <property type="entry name" value="Protein_kinase_ATP_BS"/>
</dbReference>
<feature type="domain" description="Protein kinase" evidence="7">
    <location>
        <begin position="1"/>
        <end position="242"/>
    </location>
</feature>
<keyword evidence="1" id="KW-0808">Transferase</keyword>
<evidence type="ECO:0000313" key="8">
    <source>
        <dbReference type="Proteomes" id="UP000515121"/>
    </source>
</evidence>
<evidence type="ECO:0000256" key="2">
    <source>
        <dbReference type="ARBA" id="ARBA00022741"/>
    </source>
</evidence>
<name>A0A6P6ALR3_DURZI</name>
<dbReference type="InterPro" id="IPR050528">
    <property type="entry name" value="L-type_Lectin-RKs"/>
</dbReference>
<sequence>MAVQMQYTVALLCTVILREEAFPENFHTKKYLEIRTTNGFADDGRLGQGGSAHVYKGTLEDQRLVAVKRIFAESEGFFINELKIISRLIHRNLVKFIGWYKIAMGLASALHYLHEGAEQCVLHRDIKSANVLLDTDFTTKLGDFGVAKLVDQRLRTQTTRVVGTPGYLAPEICRNKELIETFYENEMQCLLMVGLWCTHPNDRERPNAEQVIRVLQLEAPLPELPLDMHEHPAPLPRLSIDN</sequence>
<keyword evidence="8" id="KW-1185">Reference proteome</keyword>
<keyword evidence="3" id="KW-0418">Kinase</keyword>
<dbReference type="KEGG" id="dzi:111310575"/>
<dbReference type="Pfam" id="PF00069">
    <property type="entry name" value="Pkinase"/>
    <property type="match status" value="1"/>
</dbReference>
<dbReference type="SUPFAM" id="SSF56112">
    <property type="entry name" value="Protein kinase-like (PK-like)"/>
    <property type="match status" value="1"/>
</dbReference>
<dbReference type="PROSITE" id="PS00108">
    <property type="entry name" value="PROTEIN_KINASE_ST"/>
    <property type="match status" value="1"/>
</dbReference>
<dbReference type="PROSITE" id="PS00107">
    <property type="entry name" value="PROTEIN_KINASE_ATP"/>
    <property type="match status" value="1"/>
</dbReference>
<feature type="binding site" evidence="5">
    <location>
        <position position="68"/>
    </location>
    <ligand>
        <name>ATP</name>
        <dbReference type="ChEBI" id="CHEBI:30616"/>
    </ligand>
</feature>
<evidence type="ECO:0000256" key="3">
    <source>
        <dbReference type="ARBA" id="ARBA00022777"/>
    </source>
</evidence>
<dbReference type="InterPro" id="IPR011009">
    <property type="entry name" value="Kinase-like_dom_sf"/>
</dbReference>
<dbReference type="GeneID" id="111310575"/>
<organism evidence="8 9">
    <name type="scientific">Durio zibethinus</name>
    <name type="common">Durian</name>
    <dbReference type="NCBI Taxonomy" id="66656"/>
    <lineage>
        <taxon>Eukaryota</taxon>
        <taxon>Viridiplantae</taxon>
        <taxon>Streptophyta</taxon>
        <taxon>Embryophyta</taxon>
        <taxon>Tracheophyta</taxon>
        <taxon>Spermatophyta</taxon>
        <taxon>Magnoliopsida</taxon>
        <taxon>eudicotyledons</taxon>
        <taxon>Gunneridae</taxon>
        <taxon>Pentapetalae</taxon>
        <taxon>rosids</taxon>
        <taxon>malvids</taxon>
        <taxon>Malvales</taxon>
        <taxon>Malvaceae</taxon>
        <taxon>Helicteroideae</taxon>
        <taxon>Durio</taxon>
    </lineage>
</organism>
<evidence type="ECO:0000256" key="1">
    <source>
        <dbReference type="ARBA" id="ARBA00022679"/>
    </source>
</evidence>
<dbReference type="InterPro" id="IPR008271">
    <property type="entry name" value="Ser/Thr_kinase_AS"/>
</dbReference>
<reference evidence="9" key="1">
    <citation type="submission" date="2025-08" db="UniProtKB">
        <authorList>
            <consortium name="RefSeq"/>
        </authorList>
    </citation>
    <scope>IDENTIFICATION</scope>
    <source>
        <tissue evidence="9">Fruit stalk</tissue>
    </source>
</reference>
<protein>
    <submittedName>
        <fullName evidence="9">L-type lectin-domain containing receptor kinase IX.2-like</fullName>
    </submittedName>
</protein>
<dbReference type="Gene3D" id="1.10.510.10">
    <property type="entry name" value="Transferase(Phosphotransferase) domain 1"/>
    <property type="match status" value="1"/>
</dbReference>
<evidence type="ECO:0000256" key="6">
    <source>
        <dbReference type="RuleBase" id="RU000304"/>
    </source>
</evidence>
<accession>A0A6P6ALR3</accession>
<evidence type="ECO:0000259" key="7">
    <source>
        <dbReference type="PROSITE" id="PS50011"/>
    </source>
</evidence>
<comment type="similarity">
    <text evidence="6">Belongs to the protein kinase superfamily.</text>
</comment>
<dbReference type="RefSeq" id="XP_022765791.1">
    <property type="nucleotide sequence ID" value="XM_022910056.1"/>
</dbReference>